<comment type="subunit">
    <text evidence="12">Part of an enzyme complex containing four subunits: a flavoprotein, an iron-sulfur protein, plus two membrane-anchoring proteins, SdhC and SdhD. The complex can form homotrimers.</text>
</comment>
<dbReference type="Pfam" id="PF01127">
    <property type="entry name" value="Sdh_cyt"/>
    <property type="match status" value="1"/>
</dbReference>
<dbReference type="CDD" id="cd03499">
    <property type="entry name" value="SQR_TypeC_SdhC"/>
    <property type="match status" value="1"/>
</dbReference>
<keyword evidence="8" id="KW-0479">Metal-binding</keyword>
<feature type="transmembrane region" description="Helical" evidence="13">
    <location>
        <begin position="75"/>
        <end position="96"/>
    </location>
</feature>
<evidence type="ECO:0000256" key="5">
    <source>
        <dbReference type="ARBA" id="ARBA00020076"/>
    </source>
</evidence>
<evidence type="ECO:0000256" key="1">
    <source>
        <dbReference type="ARBA" id="ARBA00001971"/>
    </source>
</evidence>
<dbReference type="NCBIfam" id="TIGR02970">
    <property type="entry name" value="succ_dehyd_cytB"/>
    <property type="match status" value="1"/>
</dbReference>
<evidence type="ECO:0000256" key="13">
    <source>
        <dbReference type="SAM" id="Phobius"/>
    </source>
</evidence>
<comment type="caution">
    <text evidence="14">The sequence shown here is derived from an EMBL/GenBank/DDBJ whole genome shotgun (WGS) entry which is preliminary data.</text>
</comment>
<dbReference type="Gene3D" id="1.20.1300.10">
    <property type="entry name" value="Fumarate reductase/succinate dehydrogenase, transmembrane subunit"/>
    <property type="match status" value="1"/>
</dbReference>
<evidence type="ECO:0000256" key="4">
    <source>
        <dbReference type="ARBA" id="ARBA00007244"/>
    </source>
</evidence>
<evidence type="ECO:0000256" key="8">
    <source>
        <dbReference type="ARBA" id="ARBA00022723"/>
    </source>
</evidence>
<keyword evidence="6" id="KW-0349">Heme</keyword>
<dbReference type="InterPro" id="IPR014314">
    <property type="entry name" value="Succ_DH_cytb556"/>
</dbReference>
<dbReference type="PANTHER" id="PTHR10978">
    <property type="entry name" value="SUCCINATE DEHYDROGENASE CYTOCHROME B560 SUBUNIT"/>
    <property type="match status" value="1"/>
</dbReference>
<comment type="cofactor">
    <cofactor evidence="1">
        <name>heme</name>
        <dbReference type="ChEBI" id="CHEBI:30413"/>
    </cofactor>
</comment>
<protein>
    <recommendedName>
        <fullName evidence="5">Succinate dehydrogenase cytochrome b556 subunit</fullName>
    </recommendedName>
</protein>
<keyword evidence="11 13" id="KW-0472">Membrane</keyword>
<dbReference type="EMBL" id="JBHUFC010000002">
    <property type="protein sequence ID" value="MFD1786627.1"/>
    <property type="molecule type" value="Genomic_DNA"/>
</dbReference>
<gene>
    <name evidence="14" type="primary">sdhC</name>
    <name evidence="14" type="ORF">ACFSC3_03480</name>
</gene>
<evidence type="ECO:0000256" key="2">
    <source>
        <dbReference type="ARBA" id="ARBA00004050"/>
    </source>
</evidence>
<dbReference type="SUPFAM" id="SSF81343">
    <property type="entry name" value="Fumarate reductase respiratory complex transmembrane subunits"/>
    <property type="match status" value="1"/>
</dbReference>
<proteinExistence type="inferred from homology"/>
<dbReference type="Proteomes" id="UP001597283">
    <property type="component" value="Unassembled WGS sequence"/>
</dbReference>
<evidence type="ECO:0000256" key="10">
    <source>
        <dbReference type="ARBA" id="ARBA00023004"/>
    </source>
</evidence>
<dbReference type="PROSITE" id="PS01001">
    <property type="entry name" value="SDH_CYT_2"/>
    <property type="match status" value="1"/>
</dbReference>
<dbReference type="InterPro" id="IPR018495">
    <property type="entry name" value="Succ_DH_cyt_bsu_CS"/>
</dbReference>
<evidence type="ECO:0000313" key="15">
    <source>
        <dbReference type="Proteomes" id="UP001597283"/>
    </source>
</evidence>
<sequence length="138" mass="14972">MATASNPARPRAPHLQVYTWGPHMLVSILHRATGSGLATVGTILFVWWLAAAAAGEEAYATFLDVFTLANGRLNVVGWVLGVGLTWAFFQHMANGIRHLFMDLGANFELRANKQSALATLIFSVVATAAFWAYIVLGR</sequence>
<keyword evidence="10" id="KW-0408">Iron</keyword>
<evidence type="ECO:0000256" key="6">
    <source>
        <dbReference type="ARBA" id="ARBA00022617"/>
    </source>
</evidence>
<keyword evidence="15" id="KW-1185">Reference proteome</keyword>
<evidence type="ECO:0000256" key="7">
    <source>
        <dbReference type="ARBA" id="ARBA00022692"/>
    </source>
</evidence>
<dbReference type="PANTHER" id="PTHR10978:SF5">
    <property type="entry name" value="SUCCINATE DEHYDROGENASE CYTOCHROME B560 SUBUNIT, MITOCHONDRIAL"/>
    <property type="match status" value="1"/>
</dbReference>
<comment type="similarity">
    <text evidence="4">Belongs to the cytochrome b560 family.</text>
</comment>
<dbReference type="InterPro" id="IPR034804">
    <property type="entry name" value="SQR/QFR_C/D"/>
</dbReference>
<comment type="subcellular location">
    <subcellularLocation>
        <location evidence="3">Membrane</location>
        <topology evidence="3">Multi-pass membrane protein</topology>
    </subcellularLocation>
</comment>
<evidence type="ECO:0000256" key="3">
    <source>
        <dbReference type="ARBA" id="ARBA00004141"/>
    </source>
</evidence>
<dbReference type="RefSeq" id="WP_380938784.1">
    <property type="nucleotide sequence ID" value="NZ_JBHUFC010000002.1"/>
</dbReference>
<reference evidence="15" key="1">
    <citation type="journal article" date="2019" name="Int. J. Syst. Evol. Microbiol.">
        <title>The Global Catalogue of Microorganisms (GCM) 10K type strain sequencing project: providing services to taxonomists for standard genome sequencing and annotation.</title>
        <authorList>
            <consortium name="The Broad Institute Genomics Platform"/>
            <consortium name="The Broad Institute Genome Sequencing Center for Infectious Disease"/>
            <person name="Wu L."/>
            <person name="Ma J."/>
        </authorList>
    </citation>
    <scope>NUCLEOTIDE SEQUENCE [LARGE SCALE GENOMIC DNA]</scope>
    <source>
        <strain evidence="15">Q85</strain>
    </source>
</reference>
<evidence type="ECO:0000313" key="14">
    <source>
        <dbReference type="EMBL" id="MFD1786627.1"/>
    </source>
</evidence>
<name>A0ABW4N8Y3_9SPHN</name>
<feature type="transmembrane region" description="Helical" evidence="13">
    <location>
        <begin position="117"/>
        <end position="136"/>
    </location>
</feature>
<keyword evidence="9 13" id="KW-1133">Transmembrane helix</keyword>
<evidence type="ECO:0000256" key="11">
    <source>
        <dbReference type="ARBA" id="ARBA00023136"/>
    </source>
</evidence>
<feature type="transmembrane region" description="Helical" evidence="13">
    <location>
        <begin position="34"/>
        <end position="55"/>
    </location>
</feature>
<comment type="function">
    <text evidence="2">Membrane-anchoring subunit of succinate dehydrogenase (SDH).</text>
</comment>
<accession>A0ABW4N8Y3</accession>
<dbReference type="PIRSF" id="PIRSF000178">
    <property type="entry name" value="SDH_cyt_b560"/>
    <property type="match status" value="1"/>
</dbReference>
<evidence type="ECO:0000256" key="9">
    <source>
        <dbReference type="ARBA" id="ARBA00022989"/>
    </source>
</evidence>
<keyword evidence="7 13" id="KW-0812">Transmembrane</keyword>
<dbReference type="InterPro" id="IPR000701">
    <property type="entry name" value="SuccDH_FuR_B_TM-su"/>
</dbReference>
<evidence type="ECO:0000256" key="12">
    <source>
        <dbReference type="ARBA" id="ARBA00025912"/>
    </source>
</evidence>
<organism evidence="14 15">
    <name type="scientific">Sphingomonas floccifaciens</name>
    <dbReference type="NCBI Taxonomy" id="1844115"/>
    <lineage>
        <taxon>Bacteria</taxon>
        <taxon>Pseudomonadati</taxon>
        <taxon>Pseudomonadota</taxon>
        <taxon>Alphaproteobacteria</taxon>
        <taxon>Sphingomonadales</taxon>
        <taxon>Sphingomonadaceae</taxon>
        <taxon>Sphingomonas</taxon>
    </lineage>
</organism>